<feature type="transmembrane region" description="Helical" evidence="8">
    <location>
        <begin position="12"/>
        <end position="33"/>
    </location>
</feature>
<evidence type="ECO:0000256" key="1">
    <source>
        <dbReference type="ARBA" id="ARBA00004651"/>
    </source>
</evidence>
<name>A0A225DQA7_9BACT</name>
<keyword evidence="2" id="KW-1003">Cell membrane</keyword>
<organism evidence="9 10">
    <name type="scientific">Fimbriiglobus ruber</name>
    <dbReference type="NCBI Taxonomy" id="1908690"/>
    <lineage>
        <taxon>Bacteria</taxon>
        <taxon>Pseudomonadati</taxon>
        <taxon>Planctomycetota</taxon>
        <taxon>Planctomycetia</taxon>
        <taxon>Gemmatales</taxon>
        <taxon>Gemmataceae</taxon>
        <taxon>Fimbriiglobus</taxon>
    </lineage>
</organism>
<proteinExistence type="predicted"/>
<evidence type="ECO:0000313" key="10">
    <source>
        <dbReference type="Proteomes" id="UP000214646"/>
    </source>
</evidence>
<evidence type="ECO:0000256" key="8">
    <source>
        <dbReference type="SAM" id="Phobius"/>
    </source>
</evidence>
<dbReference type="NCBIfam" id="TIGR04178">
    <property type="entry name" value="exo_archaeo"/>
    <property type="match status" value="1"/>
</dbReference>
<dbReference type="InterPro" id="IPR026392">
    <property type="entry name" value="Exo/Archaeosortase_dom"/>
</dbReference>
<dbReference type="Pfam" id="PF09721">
    <property type="entry name" value="Exosortase_EpsH"/>
    <property type="match status" value="1"/>
</dbReference>
<feature type="transmembrane region" description="Helical" evidence="8">
    <location>
        <begin position="100"/>
        <end position="120"/>
    </location>
</feature>
<feature type="transmembrane region" description="Helical" evidence="8">
    <location>
        <begin position="260"/>
        <end position="280"/>
    </location>
</feature>
<dbReference type="GO" id="GO:0008233">
    <property type="term" value="F:peptidase activity"/>
    <property type="evidence" value="ECO:0007669"/>
    <property type="project" value="UniProtKB-KW"/>
</dbReference>
<feature type="transmembrane region" description="Helical" evidence="8">
    <location>
        <begin position="48"/>
        <end position="64"/>
    </location>
</feature>
<dbReference type="NCBIfam" id="TIGR02602">
    <property type="entry name" value="8TM_EpsH"/>
    <property type="match status" value="1"/>
</dbReference>
<feature type="transmembrane region" description="Helical" evidence="8">
    <location>
        <begin position="194"/>
        <end position="213"/>
    </location>
</feature>
<accession>A0A225DQA7</accession>
<keyword evidence="10" id="KW-1185">Reference proteome</keyword>
<evidence type="ECO:0000256" key="5">
    <source>
        <dbReference type="ARBA" id="ARBA00022801"/>
    </source>
</evidence>
<feature type="transmembrane region" description="Helical" evidence="8">
    <location>
        <begin position="220"/>
        <end position="240"/>
    </location>
</feature>
<protein>
    <submittedName>
        <fullName evidence="9">Eight transmembrane protein EpsH</fullName>
    </submittedName>
</protein>
<dbReference type="AlphaFoldDB" id="A0A225DQA7"/>
<dbReference type="RefSeq" id="WP_088254391.1">
    <property type="nucleotide sequence ID" value="NZ_NIDE01000004.1"/>
</dbReference>
<feature type="transmembrane region" description="Helical" evidence="8">
    <location>
        <begin position="127"/>
        <end position="145"/>
    </location>
</feature>
<dbReference type="GO" id="GO:0005886">
    <property type="term" value="C:plasma membrane"/>
    <property type="evidence" value="ECO:0007669"/>
    <property type="project" value="UniProtKB-SubCell"/>
</dbReference>
<keyword evidence="4 8" id="KW-0812">Transmembrane</keyword>
<keyword evidence="3" id="KW-0645">Protease</keyword>
<sequence length="304" mass="32647">MSRTTPQIPPPAAPLALLWPLIPAVALVVWAFFPTFEFMYGKWVSDPQYSHGFLVPLFSAYVLWRGGLARLIGGGPWPIVGCTILVAALGLRWLAGGLLFYQLDALALMMSLIAVTLAVGGVRMLKGAAPALLFLVFMVPLPYEIEQNVGAPLKLVATTASTYLLQTIGHPAIAEGNVILIDDVTLGVVDACSGLKMLMTFAAFAVGAVILLDRTRFEKLMILLGIVPIAIVTNVLRITATGVAYTMTQEKATLHFLHDLHGWLMMPLGLALLGLQLWALGRLVVRPAPVNPLGGFAPFRPAFA</sequence>
<evidence type="ECO:0000313" key="9">
    <source>
        <dbReference type="EMBL" id="OWK43572.1"/>
    </source>
</evidence>
<keyword evidence="5" id="KW-0378">Hydrolase</keyword>
<evidence type="ECO:0000256" key="6">
    <source>
        <dbReference type="ARBA" id="ARBA00022989"/>
    </source>
</evidence>
<dbReference type="GO" id="GO:0006508">
    <property type="term" value="P:proteolysis"/>
    <property type="evidence" value="ECO:0007669"/>
    <property type="project" value="UniProtKB-KW"/>
</dbReference>
<keyword evidence="6 8" id="KW-1133">Transmembrane helix</keyword>
<feature type="transmembrane region" description="Helical" evidence="8">
    <location>
        <begin position="76"/>
        <end position="94"/>
    </location>
</feature>
<evidence type="ECO:0000256" key="3">
    <source>
        <dbReference type="ARBA" id="ARBA00022670"/>
    </source>
</evidence>
<evidence type="ECO:0000256" key="7">
    <source>
        <dbReference type="ARBA" id="ARBA00023136"/>
    </source>
</evidence>
<gene>
    <name evidence="9" type="ORF">FRUB_03171</name>
</gene>
<comment type="subcellular location">
    <subcellularLocation>
        <location evidence="1">Cell membrane</location>
        <topology evidence="1">Multi-pass membrane protein</topology>
    </subcellularLocation>
</comment>
<comment type="caution">
    <text evidence="9">The sequence shown here is derived from an EMBL/GenBank/DDBJ whole genome shotgun (WGS) entry which is preliminary data.</text>
</comment>
<keyword evidence="7 8" id="KW-0472">Membrane</keyword>
<dbReference type="Proteomes" id="UP000214646">
    <property type="component" value="Unassembled WGS sequence"/>
</dbReference>
<dbReference type="OrthoDB" id="9797363at2"/>
<dbReference type="EMBL" id="NIDE01000004">
    <property type="protein sequence ID" value="OWK43572.1"/>
    <property type="molecule type" value="Genomic_DNA"/>
</dbReference>
<dbReference type="InterPro" id="IPR013426">
    <property type="entry name" value="EpsH-like"/>
</dbReference>
<evidence type="ECO:0000256" key="2">
    <source>
        <dbReference type="ARBA" id="ARBA00022475"/>
    </source>
</evidence>
<reference evidence="10" key="1">
    <citation type="submission" date="2017-06" db="EMBL/GenBank/DDBJ databases">
        <title>Genome analysis of Fimbriiglobus ruber SP5, the first member of the order Planctomycetales with confirmed chitinolytic capability.</title>
        <authorList>
            <person name="Ravin N.V."/>
            <person name="Rakitin A.L."/>
            <person name="Ivanova A.A."/>
            <person name="Beletsky A.V."/>
            <person name="Kulichevskaya I.S."/>
            <person name="Mardanov A.V."/>
            <person name="Dedysh S.N."/>
        </authorList>
    </citation>
    <scope>NUCLEOTIDE SEQUENCE [LARGE SCALE GENOMIC DNA]</scope>
    <source>
        <strain evidence="10">SP5</strain>
    </source>
</reference>
<evidence type="ECO:0000256" key="4">
    <source>
        <dbReference type="ARBA" id="ARBA00022692"/>
    </source>
</evidence>
<dbReference type="InterPro" id="IPR019127">
    <property type="entry name" value="Exosortase"/>
</dbReference>